<dbReference type="AlphaFoldDB" id="A0A9X3HY03"/>
<accession>A0A9X3HY03</accession>
<keyword evidence="2" id="KW-1185">Reference proteome</keyword>
<gene>
    <name evidence="1" type="ORF">MD535_15170</name>
</gene>
<comment type="caution">
    <text evidence="1">The sequence shown here is derived from an EMBL/GenBank/DDBJ whole genome shotgun (WGS) entry which is preliminary data.</text>
</comment>
<reference evidence="1" key="1">
    <citation type="submission" date="2022-02" db="EMBL/GenBank/DDBJ databases">
        <title>Vibrio sp. nov, a new bacterium isolated from seawater.</title>
        <authorList>
            <person name="Yuan Y."/>
        </authorList>
    </citation>
    <scope>NUCLEOTIDE SEQUENCE</scope>
    <source>
        <strain evidence="1">ZSDZ65</strain>
    </source>
</reference>
<sequence length="97" mass="10767">MQSNVSWTFKAGGSNVTTESNKMSAKHYGAEVPSVMMTISSLRNGSTNALLFDTKYDFPQSGKESNFNFPLRAQFQTLQSSPSGSYSFNLNFQVDYN</sequence>
<evidence type="ECO:0000313" key="2">
    <source>
        <dbReference type="Proteomes" id="UP001155587"/>
    </source>
</evidence>
<dbReference type="RefSeq" id="WP_265675876.1">
    <property type="nucleotide sequence ID" value="NZ_JAKRRY010000021.1"/>
</dbReference>
<dbReference type="EMBL" id="JAKRRY010000021">
    <property type="protein sequence ID" value="MCW8347347.1"/>
    <property type="molecule type" value="Genomic_DNA"/>
</dbReference>
<organism evidence="1 2">
    <name type="scientific">Vibrio qingdaonensis</name>
    <dbReference type="NCBI Taxonomy" id="2829491"/>
    <lineage>
        <taxon>Bacteria</taxon>
        <taxon>Pseudomonadati</taxon>
        <taxon>Pseudomonadota</taxon>
        <taxon>Gammaproteobacteria</taxon>
        <taxon>Vibrionales</taxon>
        <taxon>Vibrionaceae</taxon>
        <taxon>Vibrio</taxon>
    </lineage>
</organism>
<protein>
    <submittedName>
        <fullName evidence="1">Uncharacterized protein</fullName>
    </submittedName>
</protein>
<evidence type="ECO:0000313" key="1">
    <source>
        <dbReference type="EMBL" id="MCW8347347.1"/>
    </source>
</evidence>
<dbReference type="Proteomes" id="UP001155587">
    <property type="component" value="Unassembled WGS sequence"/>
</dbReference>
<name>A0A9X3HY03_9VIBR</name>
<proteinExistence type="predicted"/>